<dbReference type="SUPFAM" id="SSF81383">
    <property type="entry name" value="F-box domain"/>
    <property type="match status" value="1"/>
</dbReference>
<feature type="domain" description="F-box" evidence="1">
    <location>
        <begin position="86"/>
        <end position="135"/>
    </location>
</feature>
<keyword evidence="3" id="KW-1185">Reference proteome</keyword>
<accession>A0A067TLT1</accession>
<sequence length="764" mass="88024">MIPHSPGHVESEEFTTLTNLSSEFHVIDRSSFPFRSLQEQDIQILYGHPRRYDEDYYFVRGNYVAGSIIHGLRKQAKANTNCFPELQIVFDLPTELVQEIFERLHPIDLYNMIRSSKGLRSLLLSRRSYAVWSGAFARHPDVPACPLEMSFPQWASFLFGPNKCDDCGSPEAMPDFGLRKRLCQFCLDADLQYSEDSEILRDKLGNQSAVLWTLVSQNHRYVSMTYPTRSNMSYEGRYSTREVEERTRQMQGFLSAIEDKKPNAKQAYEGFKTQTAALVSETLKHAKTCNKWASDIYDEIEETFTKTLVPLWLEKWKKYLVASGHDPRDVAAIETDMLPLLYTYPLSKCSKKGLRSYTSRIRDSLSMAKAHRITQKRQKLIDARKMEVGTLYSAYQRTLDPMSWQQLPSLRNICLMTASSDYIYSVDPSQTIPAENISESIRQYVERWFEYGRRQLSATMADHHKHQLNTIADSNALDLAMATFICPLHDPGMEHPGTSTVLIGWDNVALHFDCTVPHDPGRLFGNVEHGSPVTYSVLAYNTVKHLLELLGLNPDTTLASDLSTLKARFMCRSCLWERRARRPSMTLEECATHVVKHSDHTPQSFGLLSEEFTESILFHENSFTQAAELFWCCRNCSEHFQASTTRKAVISHVKEAHSIAVPVARTDFFYGRHTDQPERKKYFVNWNPSQSYRCHRCQDGKKARLWTLKPLLDHLGNAHGILDPIQNKDWIQLRIWKDSSQEDDSDLSYDWMAFPDDPDLQMFS</sequence>
<reference evidence="3" key="1">
    <citation type="journal article" date="2014" name="Proc. Natl. Acad. Sci. U.S.A.">
        <title>Extensive sampling of basidiomycete genomes demonstrates inadequacy of the white-rot/brown-rot paradigm for wood decay fungi.</title>
        <authorList>
            <person name="Riley R."/>
            <person name="Salamov A.A."/>
            <person name="Brown D.W."/>
            <person name="Nagy L.G."/>
            <person name="Floudas D."/>
            <person name="Held B.W."/>
            <person name="Levasseur A."/>
            <person name="Lombard V."/>
            <person name="Morin E."/>
            <person name="Otillar R."/>
            <person name="Lindquist E.A."/>
            <person name="Sun H."/>
            <person name="LaButti K.M."/>
            <person name="Schmutz J."/>
            <person name="Jabbour D."/>
            <person name="Luo H."/>
            <person name="Baker S.E."/>
            <person name="Pisabarro A.G."/>
            <person name="Walton J.D."/>
            <person name="Blanchette R.A."/>
            <person name="Henrissat B."/>
            <person name="Martin F."/>
            <person name="Cullen D."/>
            <person name="Hibbett D.S."/>
            <person name="Grigoriev I.V."/>
        </authorList>
    </citation>
    <scope>NUCLEOTIDE SEQUENCE [LARGE SCALE GENOMIC DNA]</scope>
    <source>
        <strain evidence="3">CBS 339.88</strain>
    </source>
</reference>
<dbReference type="OrthoDB" id="2823912at2759"/>
<dbReference type="AlphaFoldDB" id="A0A067TLT1"/>
<name>A0A067TLT1_GALM3</name>
<dbReference type="Proteomes" id="UP000027222">
    <property type="component" value="Unassembled WGS sequence"/>
</dbReference>
<evidence type="ECO:0000313" key="3">
    <source>
        <dbReference type="Proteomes" id="UP000027222"/>
    </source>
</evidence>
<organism evidence="2 3">
    <name type="scientific">Galerina marginata (strain CBS 339.88)</name>
    <dbReference type="NCBI Taxonomy" id="685588"/>
    <lineage>
        <taxon>Eukaryota</taxon>
        <taxon>Fungi</taxon>
        <taxon>Dikarya</taxon>
        <taxon>Basidiomycota</taxon>
        <taxon>Agaricomycotina</taxon>
        <taxon>Agaricomycetes</taxon>
        <taxon>Agaricomycetidae</taxon>
        <taxon>Agaricales</taxon>
        <taxon>Agaricineae</taxon>
        <taxon>Strophariaceae</taxon>
        <taxon>Galerina</taxon>
    </lineage>
</organism>
<proteinExistence type="predicted"/>
<dbReference type="InterPro" id="IPR036047">
    <property type="entry name" value="F-box-like_dom_sf"/>
</dbReference>
<dbReference type="HOGENOM" id="CLU_010790_5_1_1"/>
<dbReference type="EMBL" id="KL142368">
    <property type="protein sequence ID" value="KDR84116.1"/>
    <property type="molecule type" value="Genomic_DNA"/>
</dbReference>
<evidence type="ECO:0000259" key="1">
    <source>
        <dbReference type="PROSITE" id="PS50181"/>
    </source>
</evidence>
<evidence type="ECO:0000313" key="2">
    <source>
        <dbReference type="EMBL" id="KDR84116.1"/>
    </source>
</evidence>
<dbReference type="Pfam" id="PF00646">
    <property type="entry name" value="F-box"/>
    <property type="match status" value="1"/>
</dbReference>
<gene>
    <name evidence="2" type="ORF">GALMADRAFT_236785</name>
</gene>
<dbReference type="InterPro" id="IPR001810">
    <property type="entry name" value="F-box_dom"/>
</dbReference>
<protein>
    <recommendedName>
        <fullName evidence="1">F-box domain-containing protein</fullName>
    </recommendedName>
</protein>
<dbReference type="PROSITE" id="PS50181">
    <property type="entry name" value="FBOX"/>
    <property type="match status" value="1"/>
</dbReference>